<accession>A0A1U9KQD1</accession>
<dbReference type="KEGG" id="nch:A0U93_08615"/>
<evidence type="ECO:0000313" key="2">
    <source>
        <dbReference type="EMBL" id="AQS87995.1"/>
    </source>
</evidence>
<feature type="compositionally biased region" description="Basic and acidic residues" evidence="1">
    <location>
        <begin position="190"/>
        <end position="210"/>
    </location>
</feature>
<keyword evidence="3" id="KW-1185">Reference proteome</keyword>
<dbReference type="EMBL" id="CP014691">
    <property type="protein sequence ID" value="AQS87995.1"/>
    <property type="molecule type" value="Genomic_DNA"/>
</dbReference>
<protein>
    <submittedName>
        <fullName evidence="2">Uncharacterized protein</fullName>
    </submittedName>
</protein>
<name>A0A1U9KQD1_9PROT</name>
<gene>
    <name evidence="2" type="ORF">A0U93_08615</name>
</gene>
<dbReference type="RefSeq" id="WP_077807009.1">
    <property type="nucleotide sequence ID" value="NZ_BJXS01000007.1"/>
</dbReference>
<feature type="region of interest" description="Disordered" evidence="1">
    <location>
        <begin position="116"/>
        <end position="147"/>
    </location>
</feature>
<dbReference type="OrthoDB" id="7269603at2"/>
<dbReference type="AlphaFoldDB" id="A0A1U9KQD1"/>
<dbReference type="Proteomes" id="UP000188604">
    <property type="component" value="Chromosome"/>
</dbReference>
<evidence type="ECO:0000256" key="1">
    <source>
        <dbReference type="SAM" id="MobiDB-lite"/>
    </source>
</evidence>
<feature type="region of interest" description="Disordered" evidence="1">
    <location>
        <begin position="170"/>
        <end position="210"/>
    </location>
</feature>
<sequence>MANELFIAFFDSLAGAQAATDDLLGNDVRPESIRQYALDANARIDGEPDPGTEIHRKASVWSWLLNDRQDTTDEERARHNALYEQARKGGQVAVTVLTADSVATYIVKHILNDHAPSQMQSRPVKDESSPIVEGLTPVSSDQFSPQGSLGAMVQAAKTRAQRAMHGNDAFSYVEPTHGGLLDPTLQSPRDPAENRPQTRSDDHAPARPTR</sequence>
<reference evidence="2 3" key="1">
    <citation type="submission" date="2016-03" db="EMBL/GenBank/DDBJ databases">
        <title>Acetic acid bacteria sequencing.</title>
        <authorList>
            <person name="Brandt J."/>
            <person name="Jakob F."/>
            <person name="Vogel R.F."/>
        </authorList>
    </citation>
    <scope>NUCLEOTIDE SEQUENCE [LARGE SCALE GENOMIC DNA]</scope>
    <source>
        <strain evidence="2 3">NBRC 101099</strain>
    </source>
</reference>
<proteinExistence type="predicted"/>
<feature type="compositionally biased region" description="Polar residues" evidence="1">
    <location>
        <begin position="137"/>
        <end position="147"/>
    </location>
</feature>
<organism evidence="2 3">
    <name type="scientific">Neoasaia chiangmaiensis</name>
    <dbReference type="NCBI Taxonomy" id="320497"/>
    <lineage>
        <taxon>Bacteria</taxon>
        <taxon>Pseudomonadati</taxon>
        <taxon>Pseudomonadota</taxon>
        <taxon>Alphaproteobacteria</taxon>
        <taxon>Acetobacterales</taxon>
        <taxon>Acetobacteraceae</taxon>
        <taxon>Neoasaia</taxon>
    </lineage>
</organism>
<evidence type="ECO:0000313" key="3">
    <source>
        <dbReference type="Proteomes" id="UP000188604"/>
    </source>
</evidence>